<comment type="caution">
    <text evidence="1">The sequence shown here is derived from an EMBL/GenBank/DDBJ whole genome shotgun (WGS) entry which is preliminary data.</text>
</comment>
<name>A0A158KNV6_9BURK</name>
<dbReference type="EMBL" id="FCON02000124">
    <property type="protein sequence ID" value="SAL82685.1"/>
    <property type="molecule type" value="Genomic_DNA"/>
</dbReference>
<evidence type="ECO:0000313" key="1">
    <source>
        <dbReference type="EMBL" id="SAL82685.1"/>
    </source>
</evidence>
<dbReference type="InterPro" id="IPR011006">
    <property type="entry name" value="CheY-like_superfamily"/>
</dbReference>
<proteinExistence type="predicted"/>
<evidence type="ECO:0008006" key="3">
    <source>
        <dbReference type="Google" id="ProtNLM"/>
    </source>
</evidence>
<keyword evidence="2" id="KW-1185">Reference proteome</keyword>
<organism evidence="1 2">
    <name type="scientific">Caballeronia choica</name>
    <dbReference type="NCBI Taxonomy" id="326476"/>
    <lineage>
        <taxon>Bacteria</taxon>
        <taxon>Pseudomonadati</taxon>
        <taxon>Pseudomonadota</taxon>
        <taxon>Betaproteobacteria</taxon>
        <taxon>Burkholderiales</taxon>
        <taxon>Burkholderiaceae</taxon>
        <taxon>Caballeronia</taxon>
    </lineage>
</organism>
<dbReference type="SUPFAM" id="SSF52172">
    <property type="entry name" value="CheY-like"/>
    <property type="match status" value="1"/>
</dbReference>
<accession>A0A158KNV6</accession>
<dbReference type="AlphaFoldDB" id="A0A158KNV6"/>
<gene>
    <name evidence="1" type="ORF">AWB68_06616</name>
</gene>
<protein>
    <recommendedName>
        <fullName evidence="3">Response regulator receiver protein</fullName>
    </recommendedName>
</protein>
<reference evidence="1" key="1">
    <citation type="submission" date="2016-01" db="EMBL/GenBank/DDBJ databases">
        <authorList>
            <person name="Peeters C."/>
        </authorList>
    </citation>
    <scope>NUCLEOTIDE SEQUENCE [LARGE SCALE GENOMIC DNA]</scope>
    <source>
        <strain evidence="1">LMG 22940</strain>
    </source>
</reference>
<dbReference type="Proteomes" id="UP000054770">
    <property type="component" value="Unassembled WGS sequence"/>
</dbReference>
<sequence length="62" mass="6788">MLSGIDLAKQFRGMWPAQKFALMTGDADEFGRAKLGKLIILAKPFYIEELRAQLSGSSTVVA</sequence>
<evidence type="ECO:0000313" key="2">
    <source>
        <dbReference type="Proteomes" id="UP000054770"/>
    </source>
</evidence>